<organism evidence="2 3">
    <name type="scientific">Marinimicrococcus flavescens</name>
    <dbReference type="NCBI Taxonomy" id="3031815"/>
    <lineage>
        <taxon>Bacteria</taxon>
        <taxon>Pseudomonadati</taxon>
        <taxon>Pseudomonadota</taxon>
        <taxon>Alphaproteobacteria</taxon>
        <taxon>Geminicoccales</taxon>
        <taxon>Geminicoccaceae</taxon>
        <taxon>Marinimicrococcus</taxon>
    </lineage>
</organism>
<dbReference type="GO" id="GO:0003824">
    <property type="term" value="F:catalytic activity"/>
    <property type="evidence" value="ECO:0007669"/>
    <property type="project" value="InterPro"/>
</dbReference>
<dbReference type="InterPro" id="IPR023631">
    <property type="entry name" value="Amidase_dom"/>
</dbReference>
<dbReference type="InterPro" id="IPR036928">
    <property type="entry name" value="AS_sf"/>
</dbReference>
<sequence length="474" mass="49448">MSADILSLGLCELAAAIAGGEITSQAATEASLDALEQHGPALNAVARLRREQALEQAEACDRERRAGRLRGPLHGVPLAHKDMFHRKGELGECGAALMKGKRAAATATAIERLDEAGAIDIGRLNMVEFALGITGHNAHTGHPRNAWDPSRITGGSTSGGATAVAARLVAATLGSDTGGSIRVPSALCNLVGIKPTYGRVSRAGAMPLAFSLDHVGPLCRSAEDAALMLQAIAGQDPRDRTTSPRPVPDYRAALKDDLRGVRVTSARDCFETAIDGQVQGLMDEAMQAMAGLGATVAPGVLPGMERLNALRRVVMMSEAAAYHRELIRTRREAYNPQTTSRMVPGFALSAVDYLTALSARATCLEEFCAVAFAEADILAMPTTPAPTPTIAETDTGGDPGFVALANAVGSIVMPFNYLGLPALSVPMGFDANGMPVGLHLVGRPFAEGLLLRAAHAFEKATGFSARRPSFPAGS</sequence>
<dbReference type="Proteomes" id="UP001301140">
    <property type="component" value="Unassembled WGS sequence"/>
</dbReference>
<dbReference type="Gene3D" id="3.90.1300.10">
    <property type="entry name" value="Amidase signature (AS) domain"/>
    <property type="match status" value="1"/>
</dbReference>
<feature type="domain" description="Amidase" evidence="1">
    <location>
        <begin position="27"/>
        <end position="451"/>
    </location>
</feature>
<evidence type="ECO:0000313" key="2">
    <source>
        <dbReference type="EMBL" id="MDF1585009.1"/>
    </source>
</evidence>
<protein>
    <submittedName>
        <fullName evidence="2">Amidase</fullName>
    </submittedName>
</protein>
<dbReference type="SUPFAM" id="SSF75304">
    <property type="entry name" value="Amidase signature (AS) enzymes"/>
    <property type="match status" value="1"/>
</dbReference>
<evidence type="ECO:0000259" key="1">
    <source>
        <dbReference type="Pfam" id="PF01425"/>
    </source>
</evidence>
<dbReference type="PANTHER" id="PTHR11895">
    <property type="entry name" value="TRANSAMIDASE"/>
    <property type="match status" value="1"/>
</dbReference>
<reference evidence="2 3" key="1">
    <citation type="submission" date="2023-03" db="EMBL/GenBank/DDBJ databases">
        <title>YIM 152171 draft genome.</title>
        <authorList>
            <person name="Yang Z."/>
        </authorList>
    </citation>
    <scope>NUCLEOTIDE SEQUENCE [LARGE SCALE GENOMIC DNA]</scope>
    <source>
        <strain evidence="2 3">YIM 152171</strain>
    </source>
</reference>
<dbReference type="PANTHER" id="PTHR11895:SF176">
    <property type="entry name" value="AMIDASE AMID-RELATED"/>
    <property type="match status" value="1"/>
</dbReference>
<dbReference type="AlphaFoldDB" id="A0AAP3UYG8"/>
<dbReference type="RefSeq" id="WP_327787418.1">
    <property type="nucleotide sequence ID" value="NZ_JARGEQ010000006.1"/>
</dbReference>
<dbReference type="InterPro" id="IPR000120">
    <property type="entry name" value="Amidase"/>
</dbReference>
<dbReference type="Pfam" id="PF01425">
    <property type="entry name" value="Amidase"/>
    <property type="match status" value="1"/>
</dbReference>
<name>A0AAP3UYG8_9PROT</name>
<dbReference type="EMBL" id="JARGEQ010000006">
    <property type="protein sequence ID" value="MDF1585009.1"/>
    <property type="molecule type" value="Genomic_DNA"/>
</dbReference>
<keyword evidence="3" id="KW-1185">Reference proteome</keyword>
<gene>
    <name evidence="2" type="ORF">PZ740_01260</name>
</gene>
<accession>A0AAP3UYG8</accession>
<evidence type="ECO:0000313" key="3">
    <source>
        <dbReference type="Proteomes" id="UP001301140"/>
    </source>
</evidence>
<comment type="caution">
    <text evidence="2">The sequence shown here is derived from an EMBL/GenBank/DDBJ whole genome shotgun (WGS) entry which is preliminary data.</text>
</comment>
<proteinExistence type="predicted"/>